<evidence type="ECO:0000313" key="2">
    <source>
        <dbReference type="Proteomes" id="UP000027931"/>
    </source>
</evidence>
<name>A0A074LXD8_9BACL</name>
<organism evidence="1 2">
    <name type="scientific">Tumebacillus flagellatus</name>
    <dbReference type="NCBI Taxonomy" id="1157490"/>
    <lineage>
        <taxon>Bacteria</taxon>
        <taxon>Bacillati</taxon>
        <taxon>Bacillota</taxon>
        <taxon>Bacilli</taxon>
        <taxon>Bacillales</taxon>
        <taxon>Alicyclobacillaceae</taxon>
        <taxon>Tumebacillus</taxon>
    </lineage>
</organism>
<dbReference type="Pfam" id="PF02924">
    <property type="entry name" value="HDPD"/>
    <property type="match status" value="1"/>
</dbReference>
<gene>
    <name evidence="1" type="ORF">EL26_01770</name>
</gene>
<dbReference type="Proteomes" id="UP000027931">
    <property type="component" value="Unassembled WGS sequence"/>
</dbReference>
<dbReference type="STRING" id="1157490.EL26_01770"/>
<protein>
    <recommendedName>
        <fullName evidence="3">Head decoration protein</fullName>
    </recommendedName>
</protein>
<dbReference type="EMBL" id="JMIR01000002">
    <property type="protein sequence ID" value="KEO84763.1"/>
    <property type="molecule type" value="Genomic_DNA"/>
</dbReference>
<dbReference type="OrthoDB" id="1955632at2"/>
<comment type="caution">
    <text evidence="1">The sequence shown here is derived from an EMBL/GenBank/DDBJ whole genome shotgun (WGS) entry which is preliminary data.</text>
</comment>
<dbReference type="eggNOG" id="ENOG5032ZP7">
    <property type="taxonomic scope" value="Bacteria"/>
</dbReference>
<reference evidence="1 2" key="1">
    <citation type="journal article" date="2013" name="Int. J. Syst. Evol. Microbiol.">
        <title>Tumebacillus flagellatus sp. nov., an alpha-amylase/pullulanase-producing bacterium isolated from cassava wastewater.</title>
        <authorList>
            <person name="Wang Q."/>
            <person name="Xie N."/>
            <person name="Qin Y."/>
            <person name="Shen N."/>
            <person name="Zhu J."/>
            <person name="Mi H."/>
            <person name="Huang R."/>
        </authorList>
    </citation>
    <scope>NUCLEOTIDE SEQUENCE [LARGE SCALE GENOMIC DNA]</scope>
    <source>
        <strain evidence="1 2">GST4</strain>
    </source>
</reference>
<dbReference type="Gene3D" id="2.40.300.10">
    <property type="entry name" value="Head decoration protein D"/>
    <property type="match status" value="1"/>
</dbReference>
<evidence type="ECO:0000313" key="1">
    <source>
        <dbReference type="EMBL" id="KEO84763.1"/>
    </source>
</evidence>
<keyword evidence="2" id="KW-1185">Reference proteome</keyword>
<dbReference type="RefSeq" id="WP_038083835.1">
    <property type="nucleotide sequence ID" value="NZ_JMIR01000002.1"/>
</dbReference>
<evidence type="ECO:0008006" key="3">
    <source>
        <dbReference type="Google" id="ProtNLM"/>
    </source>
</evidence>
<sequence>MPKQLMTTLGSLELDNLFAGSTADVVVGTVTLKEGKVYKHGTVLGYIDAEHKADIVDSTKSDGTERPYGILADTKDATSGDVIAEIYFTGEFNKAALTFGGTDTAETHQRVLREIGIFLSTNQKA</sequence>
<proteinExistence type="predicted"/>
<dbReference type="AlphaFoldDB" id="A0A074LXD8"/>
<dbReference type="InterPro" id="IPR004195">
    <property type="entry name" value="Head_decoration_D"/>
</dbReference>
<accession>A0A074LXD8</accession>